<reference evidence="3" key="1">
    <citation type="journal article" date="2019" name="Int. J. Syst. Evol. Microbiol.">
        <title>The Global Catalogue of Microorganisms (GCM) 10K type strain sequencing project: providing services to taxonomists for standard genome sequencing and annotation.</title>
        <authorList>
            <consortium name="The Broad Institute Genomics Platform"/>
            <consortium name="The Broad Institute Genome Sequencing Center for Infectious Disease"/>
            <person name="Wu L."/>
            <person name="Ma J."/>
        </authorList>
    </citation>
    <scope>NUCLEOTIDE SEQUENCE [LARGE SCALE GENOMIC DNA]</scope>
    <source>
        <strain evidence="3">CCUG 48884</strain>
    </source>
</reference>
<comment type="caution">
    <text evidence="2">The sequence shown here is derived from an EMBL/GenBank/DDBJ whole genome shotgun (WGS) entry which is preliminary data.</text>
</comment>
<gene>
    <name evidence="2" type="ORF">ACFQ4M_10685</name>
</gene>
<accession>A0ABW3WH04</accession>
<dbReference type="Proteomes" id="UP001597158">
    <property type="component" value="Unassembled WGS sequence"/>
</dbReference>
<proteinExistence type="predicted"/>
<organism evidence="2 3">
    <name type="scientific">Thauera mechernichensis</name>
    <dbReference type="NCBI Taxonomy" id="82788"/>
    <lineage>
        <taxon>Bacteria</taxon>
        <taxon>Pseudomonadati</taxon>
        <taxon>Pseudomonadota</taxon>
        <taxon>Betaproteobacteria</taxon>
        <taxon>Rhodocyclales</taxon>
        <taxon>Zoogloeaceae</taxon>
        <taxon>Thauera</taxon>
    </lineage>
</organism>
<keyword evidence="3" id="KW-1185">Reference proteome</keyword>
<evidence type="ECO:0000313" key="2">
    <source>
        <dbReference type="EMBL" id="MFD1264048.1"/>
    </source>
</evidence>
<dbReference type="RefSeq" id="WP_277834503.1">
    <property type="nucleotide sequence ID" value="NZ_JARQZE010000014.1"/>
</dbReference>
<feature type="chain" id="PRO_5046990916" evidence="1">
    <location>
        <begin position="24"/>
        <end position="146"/>
    </location>
</feature>
<protein>
    <submittedName>
        <fullName evidence="2">Uncharacterized protein</fullName>
    </submittedName>
</protein>
<evidence type="ECO:0000313" key="3">
    <source>
        <dbReference type="Proteomes" id="UP001597158"/>
    </source>
</evidence>
<keyword evidence="1" id="KW-0732">Signal</keyword>
<evidence type="ECO:0000256" key="1">
    <source>
        <dbReference type="SAM" id="SignalP"/>
    </source>
</evidence>
<dbReference type="EMBL" id="JBHTMC010000023">
    <property type="protein sequence ID" value="MFD1264048.1"/>
    <property type="molecule type" value="Genomic_DNA"/>
</dbReference>
<feature type="signal peptide" evidence="1">
    <location>
        <begin position="1"/>
        <end position="23"/>
    </location>
</feature>
<name>A0ABW3WH04_9RHOO</name>
<sequence>MKQFKHAAVALAMVGMLSAQANASEVQVQNLQAAQPIAAFSQTDIDAMFEQAGQPMQLAALSQQEMRETEGAVNPYGALLGGVGGGLGYMFSNQISGSPFSLYGFLSSVGGGAIAGSGLGAVGAIWEFNSIVSVGILDGIAGAYGW</sequence>